<dbReference type="RefSeq" id="WP_156287156.1">
    <property type="nucleotide sequence ID" value="NZ_CP046509.1"/>
</dbReference>
<dbReference type="AlphaFoldDB" id="A0A6I6EBD1"/>
<gene>
    <name evidence="1" type="ORF">GN242_07360</name>
</gene>
<protein>
    <submittedName>
        <fullName evidence="1">Uncharacterized protein</fullName>
    </submittedName>
</protein>
<dbReference type="EMBL" id="CP046509">
    <property type="protein sequence ID" value="QGU87044.1"/>
    <property type="molecule type" value="Genomic_DNA"/>
</dbReference>
<name>A0A6I6EBD1_9GAMM</name>
<reference evidence="1 2" key="1">
    <citation type="submission" date="2019-12" db="EMBL/GenBank/DDBJ databases">
        <title>Erwinia sp. nov., isolated from droppings of birds in the Qinghai-Tiebt plateau of China.</title>
        <authorList>
            <person name="Ge Y."/>
        </authorList>
    </citation>
    <scope>NUCLEOTIDE SEQUENCE [LARGE SCALE GENOMIC DNA]</scope>
    <source>
        <strain evidence="1 2">J780</strain>
    </source>
</reference>
<evidence type="ECO:0000313" key="2">
    <source>
        <dbReference type="Proteomes" id="UP000424752"/>
    </source>
</evidence>
<organism evidence="1 2">
    <name type="scientific">Erwinia sorbitola</name>
    <dbReference type="NCBI Taxonomy" id="2681984"/>
    <lineage>
        <taxon>Bacteria</taxon>
        <taxon>Pseudomonadati</taxon>
        <taxon>Pseudomonadota</taxon>
        <taxon>Gammaproteobacteria</taxon>
        <taxon>Enterobacterales</taxon>
        <taxon>Erwiniaceae</taxon>
        <taxon>Erwinia</taxon>
    </lineage>
</organism>
<proteinExistence type="predicted"/>
<dbReference type="Proteomes" id="UP000424752">
    <property type="component" value="Chromosome"/>
</dbReference>
<evidence type="ECO:0000313" key="1">
    <source>
        <dbReference type="EMBL" id="QGU87044.1"/>
    </source>
</evidence>
<accession>A0A6I6EBD1</accession>
<sequence length="144" mass="16244">MMKKIAMYRRGRGGPNDGLKEKAIWLLSKGPMTGRQLHMATKLPLRSIHRQLNAQRHLVSATAEISAGEWYIDEETGQRDRLYTLVRNPRRITSTAATNKTIVVSINSLRDRGDKQRQACIEAAARRARLIKAGFWITSSDLTG</sequence>
<dbReference type="KEGG" id="erwi:GN242_07360"/>